<dbReference type="InterPro" id="IPR000887">
    <property type="entry name" value="Aldlse_KDPG_KHG"/>
</dbReference>
<evidence type="ECO:0000313" key="10">
    <source>
        <dbReference type="Proteomes" id="UP000001385"/>
    </source>
</evidence>
<evidence type="ECO:0000256" key="3">
    <source>
        <dbReference type="ARBA" id="ARBA00006906"/>
    </source>
</evidence>
<dbReference type="InterPro" id="IPR031337">
    <property type="entry name" value="KDPG/KHG_AS_1"/>
</dbReference>
<dbReference type="EC" id="4.1.2.14" evidence="5"/>
<dbReference type="PANTHER" id="PTHR30246">
    <property type="entry name" value="2-KETO-3-DEOXY-6-PHOSPHOGLUCONATE ALDOLASE"/>
    <property type="match status" value="1"/>
</dbReference>
<dbReference type="Pfam" id="PF01081">
    <property type="entry name" value="Aldolase"/>
    <property type="match status" value="1"/>
</dbReference>
<evidence type="ECO:0000256" key="8">
    <source>
        <dbReference type="ARBA" id="ARBA00023277"/>
    </source>
</evidence>
<dbReference type="HOGENOM" id="CLU_077795_1_1_5"/>
<name>A9MDK0_BRUC2</name>
<proteinExistence type="inferred from homology"/>
<evidence type="ECO:0000256" key="7">
    <source>
        <dbReference type="ARBA" id="ARBA00023270"/>
    </source>
</evidence>
<evidence type="ECO:0000313" key="9">
    <source>
        <dbReference type="EMBL" id="ABX63288.1"/>
    </source>
</evidence>
<dbReference type="NCBIfam" id="NF004325">
    <property type="entry name" value="PRK05718.1"/>
    <property type="match status" value="1"/>
</dbReference>
<keyword evidence="8" id="KW-0119">Carbohydrate metabolism</keyword>
<dbReference type="NCBIfam" id="TIGR01182">
    <property type="entry name" value="eda"/>
    <property type="match status" value="1"/>
</dbReference>
<dbReference type="PANTHER" id="PTHR30246:SF1">
    <property type="entry name" value="2-DEHYDRO-3-DEOXY-6-PHOSPHOGALACTONATE ALDOLASE-RELATED"/>
    <property type="match status" value="1"/>
</dbReference>
<organism evidence="9 10">
    <name type="scientific">Brucella canis (strain ATCC 23365 / NCTC 10854 / RM-666)</name>
    <dbReference type="NCBI Taxonomy" id="483179"/>
    <lineage>
        <taxon>Bacteria</taxon>
        <taxon>Pseudomonadati</taxon>
        <taxon>Pseudomonadota</taxon>
        <taxon>Alphaproteobacteria</taxon>
        <taxon>Hyphomicrobiales</taxon>
        <taxon>Brucellaceae</taxon>
        <taxon>Brucella/Ochrobactrum group</taxon>
        <taxon>Brucella</taxon>
    </lineage>
</organism>
<protein>
    <recommendedName>
        <fullName evidence="5">2-dehydro-3-deoxy-phosphogluconate aldolase</fullName>
        <ecNumber evidence="5">4.1.2.14</ecNumber>
    </recommendedName>
</protein>
<comment type="subunit">
    <text evidence="4">Homotrimer.</text>
</comment>
<evidence type="ECO:0000256" key="1">
    <source>
        <dbReference type="ARBA" id="ARBA00000654"/>
    </source>
</evidence>
<dbReference type="SUPFAM" id="SSF51569">
    <property type="entry name" value="Aldolase"/>
    <property type="match status" value="1"/>
</dbReference>
<dbReference type="InterPro" id="IPR031338">
    <property type="entry name" value="KDPG/KHG_AS_2"/>
</dbReference>
<comment type="similarity">
    <text evidence="3">Belongs to the KHG/KDPG aldolase family.</text>
</comment>
<dbReference type="PROSITE" id="PS00160">
    <property type="entry name" value="ALDOLASE_KDPG_KHG_2"/>
    <property type="match status" value="1"/>
</dbReference>
<comment type="pathway">
    <text evidence="2">Carbohydrate acid metabolism; 2-dehydro-3-deoxy-D-gluconate degradation; D-glyceraldehyde 3-phosphate and pyruvate from 2-dehydro-3-deoxy-D-gluconate: step 2/2.</text>
</comment>
<dbReference type="AlphaFoldDB" id="A9MDK0"/>
<comment type="catalytic activity">
    <reaction evidence="1">
        <text>2-dehydro-3-deoxy-6-phospho-D-gluconate = D-glyceraldehyde 3-phosphate + pyruvate</text>
        <dbReference type="Rhea" id="RHEA:17089"/>
        <dbReference type="ChEBI" id="CHEBI:15361"/>
        <dbReference type="ChEBI" id="CHEBI:57569"/>
        <dbReference type="ChEBI" id="CHEBI:59776"/>
        <dbReference type="EC" id="4.1.2.14"/>
    </reaction>
</comment>
<dbReference type="PhylomeDB" id="A9MDK0"/>
<dbReference type="NCBIfam" id="NF004673">
    <property type="entry name" value="PRK06015.1"/>
    <property type="match status" value="1"/>
</dbReference>
<dbReference type="PROSITE" id="PS00159">
    <property type="entry name" value="ALDOLASE_KDPG_KHG_1"/>
    <property type="match status" value="1"/>
</dbReference>
<dbReference type="InterPro" id="IPR013785">
    <property type="entry name" value="Aldolase_TIM"/>
</dbReference>
<keyword evidence="7" id="KW-0704">Schiff base</keyword>
<gene>
    <name evidence="9" type="primary">eda</name>
    <name evidence="9" type="ordered locus">BCAN_B0087</name>
</gene>
<evidence type="ECO:0000256" key="6">
    <source>
        <dbReference type="ARBA" id="ARBA00023239"/>
    </source>
</evidence>
<evidence type="ECO:0000256" key="2">
    <source>
        <dbReference type="ARBA" id="ARBA00004736"/>
    </source>
</evidence>
<dbReference type="KEGG" id="bcs:BCAN_B0087"/>
<evidence type="ECO:0000256" key="5">
    <source>
        <dbReference type="ARBA" id="ARBA00013063"/>
    </source>
</evidence>
<sequence>MKRPYADCIGASSICSEALRISSRGCAQPSSEPMSQKTDLLLPIMKGQPVIPVLLIDKVKHAVPLARALARGGLPAIEITLRTAAALDAIRAVADEVPEAIVGAGTILNAKQYEDAAKAGSRFIVSPGATKYIVAAANDSDVPLLPAAITPGEMLALREEGYTHLKFFPAEQAGGAPFLKALSSPLAGTFFCPTGGISLANARTYLPLPNVLCVGGSWVAPKELVEAGNWNAITDLAKDAAALKA</sequence>
<evidence type="ECO:0000256" key="4">
    <source>
        <dbReference type="ARBA" id="ARBA00011233"/>
    </source>
</evidence>
<dbReference type="CDD" id="cd00452">
    <property type="entry name" value="KDPG_aldolase"/>
    <property type="match status" value="1"/>
</dbReference>
<dbReference type="Proteomes" id="UP000001385">
    <property type="component" value="Chromosome II"/>
</dbReference>
<reference evidence="9 10" key="1">
    <citation type="submission" date="2007-10" db="EMBL/GenBank/DDBJ databases">
        <title>Brucella canis ATCC 23365 whole genome shotgun sequencing project.</title>
        <authorList>
            <person name="Setubal J.C."/>
            <person name="Bowns C."/>
            <person name="Boyle S."/>
            <person name="Crasta O.R."/>
            <person name="Czar M.J."/>
            <person name="Dharmanolla C."/>
            <person name="Gillespie J.J."/>
            <person name="Kenyon R.W."/>
            <person name="Lu J."/>
            <person name="Mane S."/>
            <person name="Mohapatra S."/>
            <person name="Nagrani S."/>
            <person name="Purkayastha A."/>
            <person name="Rajasimha H.K."/>
            <person name="Shallom J.M."/>
            <person name="Shallom S."/>
            <person name="Shukla M."/>
            <person name="Snyder E.E."/>
            <person name="Sobral B.W."/>
            <person name="Wattam A.R."/>
            <person name="Will R."/>
            <person name="Williams K."/>
            <person name="Yoo H."/>
            <person name="Bruce D."/>
            <person name="Detter C."/>
            <person name="Munk C."/>
            <person name="Brettin T.S."/>
        </authorList>
    </citation>
    <scope>NUCLEOTIDE SEQUENCE [LARGE SCALE GENOMIC DNA]</scope>
    <source>
        <strain evidence="10">ATCC 23365 / NCTC 10854 / RM-666</strain>
    </source>
</reference>
<accession>A9MDK0</accession>
<dbReference type="EMBL" id="CP000873">
    <property type="protein sequence ID" value="ABX63288.1"/>
    <property type="molecule type" value="Genomic_DNA"/>
</dbReference>
<dbReference type="Gene3D" id="3.20.20.70">
    <property type="entry name" value="Aldolase class I"/>
    <property type="match status" value="1"/>
</dbReference>
<keyword evidence="10" id="KW-1185">Reference proteome</keyword>
<keyword evidence="6" id="KW-0456">Lyase</keyword>
<dbReference type="GO" id="GO:0008675">
    <property type="term" value="F:2-dehydro-3-deoxy-phosphogluconate aldolase activity"/>
    <property type="evidence" value="ECO:0007669"/>
    <property type="project" value="UniProtKB-EC"/>
</dbReference>